<evidence type="ECO:0000313" key="2">
    <source>
        <dbReference type="EMBL" id="KAH0576487.1"/>
    </source>
</evidence>
<proteinExistence type="predicted"/>
<accession>V6LMC5</accession>
<keyword evidence="3" id="KW-1185">Reference proteome</keyword>
<reference evidence="1 2" key="1">
    <citation type="journal article" date="2014" name="PLoS Genet.">
        <title>The Genome of Spironucleus salmonicida Highlights a Fish Pathogen Adapted to Fluctuating Environments.</title>
        <authorList>
            <person name="Xu F."/>
            <person name="Jerlstrom-Hultqvist J."/>
            <person name="Einarsson E."/>
            <person name="Astvaldsson A."/>
            <person name="Svard S.G."/>
            <person name="Andersson J.O."/>
        </authorList>
    </citation>
    <scope>NUCLEOTIDE SEQUENCE</scope>
    <source>
        <strain evidence="2">ATCC 50377</strain>
    </source>
</reference>
<evidence type="ECO:0000313" key="3">
    <source>
        <dbReference type="Proteomes" id="UP000018208"/>
    </source>
</evidence>
<sequence length="182" mass="20887">MRDQYNNVRLIYTHESRTSYIPRSLTPGPASYKIQTHNLSQGVKFGRGYQLDEDVKERTFKETQKLISSRTPGPQDYQNFTVTSHVDGPQIKIKQKYPTKYAKSPGPCEYSPKIQVKSERDIRIGIRLQEIRNQKISPGPAAYFNDYLDRAKPASPGFKISANGGQIDRQQRRVIPIQMNVK</sequence>
<gene>
    <name evidence="1" type="ORF">SS50377_14358</name>
    <name evidence="2" type="ORF">SS50377_22051</name>
</gene>
<organism evidence="1">
    <name type="scientific">Spironucleus salmonicida</name>
    <dbReference type="NCBI Taxonomy" id="348837"/>
    <lineage>
        <taxon>Eukaryota</taxon>
        <taxon>Metamonada</taxon>
        <taxon>Diplomonadida</taxon>
        <taxon>Hexamitidae</taxon>
        <taxon>Hexamitinae</taxon>
        <taxon>Spironucleus</taxon>
    </lineage>
</organism>
<dbReference type="EMBL" id="KI546089">
    <property type="protein sequence ID" value="EST45785.1"/>
    <property type="molecule type" value="Genomic_DNA"/>
</dbReference>
<evidence type="ECO:0000313" key="1">
    <source>
        <dbReference type="EMBL" id="EST45785.1"/>
    </source>
</evidence>
<evidence type="ECO:0008006" key="4">
    <source>
        <dbReference type="Google" id="ProtNLM"/>
    </source>
</evidence>
<reference evidence="2" key="2">
    <citation type="submission" date="2020-12" db="EMBL/GenBank/DDBJ databases">
        <title>New Spironucleus salmonicida genome in near-complete chromosomes.</title>
        <authorList>
            <person name="Xu F."/>
            <person name="Kurt Z."/>
            <person name="Jimenez-Gonzalez A."/>
            <person name="Astvaldsson A."/>
            <person name="Andersson J.O."/>
            <person name="Svard S.G."/>
        </authorList>
    </citation>
    <scope>NUCLEOTIDE SEQUENCE</scope>
    <source>
        <strain evidence="2">ATCC 50377</strain>
    </source>
</reference>
<dbReference type="InterPro" id="IPR010736">
    <property type="entry name" value="SHIPPO-rpt"/>
</dbReference>
<dbReference type="EMBL" id="AUWU02000002">
    <property type="protein sequence ID" value="KAH0576487.1"/>
    <property type="molecule type" value="Genomic_DNA"/>
</dbReference>
<name>V6LMC5_9EUKA</name>
<dbReference type="VEuPathDB" id="GiardiaDB:SS50377_22051"/>
<dbReference type="Pfam" id="PF07004">
    <property type="entry name" value="SHIPPO-rpt"/>
    <property type="match status" value="2"/>
</dbReference>
<protein>
    <recommendedName>
        <fullName evidence="4">SHIPPO 1-like protein</fullName>
    </recommendedName>
</protein>
<dbReference type="Proteomes" id="UP000018208">
    <property type="component" value="Unassembled WGS sequence"/>
</dbReference>
<dbReference type="AlphaFoldDB" id="V6LMC5"/>